<evidence type="ECO:0000313" key="16">
    <source>
        <dbReference type="Proteomes" id="UP001230268"/>
    </source>
</evidence>
<evidence type="ECO:0000256" key="11">
    <source>
        <dbReference type="ARBA" id="ARBA00023204"/>
    </source>
</evidence>
<feature type="transmembrane region" description="Helical" evidence="13">
    <location>
        <begin position="72"/>
        <end position="96"/>
    </location>
</feature>
<dbReference type="PANTHER" id="PTHR11472">
    <property type="entry name" value="DNA REPAIR DEAD HELICASE RAD3/XP-D SUBFAMILY MEMBER"/>
    <property type="match status" value="1"/>
</dbReference>
<evidence type="ECO:0000256" key="6">
    <source>
        <dbReference type="ARBA" id="ARBA00022806"/>
    </source>
</evidence>
<dbReference type="GO" id="GO:0003677">
    <property type="term" value="F:DNA binding"/>
    <property type="evidence" value="ECO:0007669"/>
    <property type="project" value="UniProtKB-KW"/>
</dbReference>
<reference evidence="15" key="1">
    <citation type="submission" date="2023-08" db="EMBL/GenBank/DDBJ databases">
        <title>Draft sequence of the Babesia gibsoni genome.</title>
        <authorList>
            <person name="Yamagishi J.Y."/>
            <person name="Xuan X.X."/>
        </authorList>
    </citation>
    <scope>NUCLEOTIDE SEQUENCE</scope>
    <source>
        <strain evidence="15">Azabu</strain>
    </source>
</reference>
<dbReference type="SMART" id="SM00487">
    <property type="entry name" value="DEXDc"/>
    <property type="match status" value="1"/>
</dbReference>
<dbReference type="InterPro" id="IPR006554">
    <property type="entry name" value="Helicase-like_DEXD_c2"/>
</dbReference>
<dbReference type="SMART" id="SM00488">
    <property type="entry name" value="DEXDc2"/>
    <property type="match status" value="1"/>
</dbReference>
<name>A0AAD8PFY9_BABGI</name>
<keyword evidence="9" id="KW-0411">Iron-sulfur</keyword>
<dbReference type="Pfam" id="PF06733">
    <property type="entry name" value="DEAD_2"/>
    <property type="match status" value="3"/>
</dbReference>
<keyword evidence="3" id="KW-0547">Nucleotide-binding</keyword>
<dbReference type="InterPro" id="IPR027417">
    <property type="entry name" value="P-loop_NTPase"/>
</dbReference>
<dbReference type="InterPro" id="IPR014001">
    <property type="entry name" value="Helicase_ATP-bd"/>
</dbReference>
<keyword evidence="13" id="KW-1133">Transmembrane helix</keyword>
<dbReference type="Pfam" id="PF13307">
    <property type="entry name" value="Helicase_C_2"/>
    <property type="match status" value="1"/>
</dbReference>
<sequence length="1228" mass="139076">MNKNSSDSSFVAGVGKKVSIPDKSIPYLPLVAAGTVVWAVVLSKRINRMLLNRYGSIVYQIRRPHSIRNRYTAFKFFTVGGLVVPGVTLGTVYLLFGRETGRVYELKGETIAISRATSHGLYSYASNASIRLERIANGARQAVIPDGMNRMGDDLRRDISALKHEDRTPSHEDDYQFDIDDDEEVLDVPRDHSYSAKTLGTVLRKRKIDMGTMSLYRESQDILKIFKRFDVSNSDDERLLAFDSIKDLFVNMNAVYKTGKLQLNDIFCRGLGYLVMLPKLIKSETTASDSSFPDLAIAIKDEKDAENSEVLLTSSSDATVICWEKINLERVIGGIKVLFPFPTMTKPQIQILSKMLHAVKNSEHVVLESPTGTGKTAAILAGLFSWLYQAQILAKDDVQTVVTPDRYKRFTEVDSMTETPHMFDNAYSGISGEQTDSEGYMKSPDSYILEKPAIAKARVVYLTRTHVQIRQVMDAIKKSGFRPMSCTLASRVHLCIYKPIQPKPLKYNAEYGHDDGDIDKNEAIKATCKSLVQNADKARSLSRRGFFTCTGRKPVTHNNKNEEVCPYYANMGCKSYAVSAAVKLLSRDNSAWDIEDLISFGKQPLDPYSSVVCCCDDREDRSVFSKKRETEVLEYVNFSPGGAYQEWEQGVCPYFTSKAVAQIADFVVCPYPYIIDINHVVRGRNISSTVALELHTNDMYNDIKAEIMEIINEKTNISGLVATTGIFGNMSNSILVFDEGHNLENVCIEEASLDMDLAKTKSVVKWLDGIKDAIEGDKGHLRNKGIELAGIERVMQNLHRVITRIVTFLKVFLKRLDDFIYSIDNESYDKQLNTTKERVLYSWDKYDMNDDPLGGSRVFMQVFNLDMVEVYIIYCSVMYFFSNTKPLYMLEVKMNDDYRAYLEGMLCILVLLCHRPECYNVLILTNSLRRYTLGLWLMDPSVIFSELSTNVRSVIIASGTLSPIPAMVGSLGTEFENRLKGNVISATLTLSKDQFAMFTITHFSKGGHESDVIECNFRKLKERAFLIKIGISIANLMEVFPGGTLVFFPNKSIIASCIEIWKDTPFGGSHGVSIYDRMLQVKNMNIFQEPPDAAQFAKMLQTLKQLNEFTVFAVFRSHASEGLNLKLSSLILVGMPFPSIIAPRIDMSRRYHKAKVEQYNWYLRETYRSVNQSIGRCIRNNKDRGVVILMDRRYQRYKHWLSPWVHPYISTHDSVESVKNSIKTSFTF</sequence>
<evidence type="ECO:0000256" key="1">
    <source>
        <dbReference type="ARBA" id="ARBA00022485"/>
    </source>
</evidence>
<keyword evidence="16" id="KW-1185">Reference proteome</keyword>
<dbReference type="GO" id="GO:0003678">
    <property type="term" value="F:DNA helicase activity"/>
    <property type="evidence" value="ECO:0007669"/>
    <property type="project" value="InterPro"/>
</dbReference>
<dbReference type="Proteomes" id="UP001230268">
    <property type="component" value="Unassembled WGS sequence"/>
</dbReference>
<evidence type="ECO:0000256" key="13">
    <source>
        <dbReference type="SAM" id="Phobius"/>
    </source>
</evidence>
<evidence type="ECO:0000256" key="9">
    <source>
        <dbReference type="ARBA" id="ARBA00023014"/>
    </source>
</evidence>
<dbReference type="GO" id="GO:0046872">
    <property type="term" value="F:metal ion binding"/>
    <property type="evidence" value="ECO:0007669"/>
    <property type="project" value="UniProtKB-KW"/>
</dbReference>
<dbReference type="SMART" id="SM00491">
    <property type="entry name" value="HELICc2"/>
    <property type="match status" value="1"/>
</dbReference>
<dbReference type="GO" id="GO:0016818">
    <property type="term" value="F:hydrolase activity, acting on acid anhydrides, in phosphorus-containing anhydrides"/>
    <property type="evidence" value="ECO:0007669"/>
    <property type="project" value="InterPro"/>
</dbReference>
<keyword evidence="10" id="KW-0238">DNA-binding</keyword>
<keyword evidence="2" id="KW-0479">Metal-binding</keyword>
<dbReference type="Gene3D" id="3.40.50.300">
    <property type="entry name" value="P-loop containing nucleotide triphosphate hydrolases"/>
    <property type="match status" value="2"/>
</dbReference>
<evidence type="ECO:0000313" key="15">
    <source>
        <dbReference type="EMBL" id="KAK1444589.1"/>
    </source>
</evidence>
<keyword evidence="13" id="KW-0812">Transmembrane</keyword>
<dbReference type="PROSITE" id="PS51193">
    <property type="entry name" value="HELICASE_ATP_BIND_2"/>
    <property type="match status" value="1"/>
</dbReference>
<evidence type="ECO:0000256" key="3">
    <source>
        <dbReference type="ARBA" id="ARBA00022741"/>
    </source>
</evidence>
<keyword evidence="7" id="KW-0067">ATP-binding</keyword>
<evidence type="ECO:0000256" key="7">
    <source>
        <dbReference type="ARBA" id="ARBA00022840"/>
    </source>
</evidence>
<keyword evidence="4" id="KW-0227">DNA damage</keyword>
<dbReference type="InterPro" id="IPR014013">
    <property type="entry name" value="Helic_SF1/SF2_ATP-bd_DinG/Rad3"/>
</dbReference>
<accession>A0AAD8PFY9</accession>
<evidence type="ECO:0000256" key="2">
    <source>
        <dbReference type="ARBA" id="ARBA00022723"/>
    </source>
</evidence>
<keyword evidence="12" id="KW-0413">Isomerase</keyword>
<protein>
    <submittedName>
        <fullName evidence="15">DNA repair DEAD helicase rad3/xp-d subfamily protein</fullName>
    </submittedName>
</protein>
<dbReference type="AlphaFoldDB" id="A0AAD8PFY9"/>
<evidence type="ECO:0000259" key="14">
    <source>
        <dbReference type="PROSITE" id="PS51193"/>
    </source>
</evidence>
<evidence type="ECO:0000256" key="12">
    <source>
        <dbReference type="ARBA" id="ARBA00023235"/>
    </source>
</evidence>
<evidence type="ECO:0000256" key="10">
    <source>
        <dbReference type="ARBA" id="ARBA00023125"/>
    </source>
</evidence>
<dbReference type="GO" id="GO:0006281">
    <property type="term" value="P:DNA repair"/>
    <property type="evidence" value="ECO:0007669"/>
    <property type="project" value="UniProtKB-KW"/>
</dbReference>
<dbReference type="InterPro" id="IPR006555">
    <property type="entry name" value="ATP-dep_Helicase_C"/>
</dbReference>
<evidence type="ECO:0000256" key="8">
    <source>
        <dbReference type="ARBA" id="ARBA00023004"/>
    </source>
</evidence>
<keyword evidence="11" id="KW-0234">DNA repair</keyword>
<evidence type="ECO:0000256" key="5">
    <source>
        <dbReference type="ARBA" id="ARBA00022801"/>
    </source>
</evidence>
<organism evidence="15 16">
    <name type="scientific">Babesia gibsoni</name>
    <dbReference type="NCBI Taxonomy" id="33632"/>
    <lineage>
        <taxon>Eukaryota</taxon>
        <taxon>Sar</taxon>
        <taxon>Alveolata</taxon>
        <taxon>Apicomplexa</taxon>
        <taxon>Aconoidasida</taxon>
        <taxon>Piroplasmida</taxon>
        <taxon>Babesiidae</taxon>
        <taxon>Babesia</taxon>
    </lineage>
</organism>
<dbReference type="PANTHER" id="PTHR11472:SF34">
    <property type="entry name" value="REGULATOR OF TELOMERE ELONGATION HELICASE 1"/>
    <property type="match status" value="1"/>
</dbReference>
<dbReference type="GO" id="GO:0051539">
    <property type="term" value="F:4 iron, 4 sulfur cluster binding"/>
    <property type="evidence" value="ECO:0007669"/>
    <property type="project" value="UniProtKB-KW"/>
</dbReference>
<proteinExistence type="predicted"/>
<keyword evidence="8" id="KW-0408">Iron</keyword>
<keyword evidence="6 15" id="KW-0347">Helicase</keyword>
<dbReference type="InterPro" id="IPR045028">
    <property type="entry name" value="DinG/Rad3-like"/>
</dbReference>
<keyword evidence="5" id="KW-0378">Hydrolase</keyword>
<comment type="caution">
    <text evidence="15">The sequence shown here is derived from an EMBL/GenBank/DDBJ whole genome shotgun (WGS) entry which is preliminary data.</text>
</comment>
<keyword evidence="13" id="KW-0472">Membrane</keyword>
<evidence type="ECO:0000256" key="4">
    <source>
        <dbReference type="ARBA" id="ARBA00022763"/>
    </source>
</evidence>
<dbReference type="SUPFAM" id="SSF52540">
    <property type="entry name" value="P-loop containing nucleoside triphosphate hydrolases"/>
    <property type="match status" value="2"/>
</dbReference>
<feature type="transmembrane region" description="Helical" evidence="13">
    <location>
        <begin position="25"/>
        <end position="43"/>
    </location>
</feature>
<keyword evidence="1" id="KW-0004">4Fe-4S</keyword>
<dbReference type="EMBL" id="JAVEPI010000001">
    <property type="protein sequence ID" value="KAK1444589.1"/>
    <property type="molecule type" value="Genomic_DNA"/>
</dbReference>
<gene>
    <name evidence="15" type="ORF">BgAZ_104950</name>
</gene>
<feature type="domain" description="Helicase ATP-binding" evidence="14">
    <location>
        <begin position="334"/>
        <end position="798"/>
    </location>
</feature>
<dbReference type="InterPro" id="IPR010614">
    <property type="entry name" value="RAD3-like_helicase_DEAD"/>
</dbReference>
<dbReference type="GO" id="GO:0005524">
    <property type="term" value="F:ATP binding"/>
    <property type="evidence" value="ECO:0007669"/>
    <property type="project" value="UniProtKB-KW"/>
</dbReference>